<evidence type="ECO:0000313" key="2">
    <source>
        <dbReference type="Proteomes" id="UP001487740"/>
    </source>
</evidence>
<dbReference type="EMBL" id="JARAKH010000041">
    <property type="protein sequence ID" value="KAK8380773.1"/>
    <property type="molecule type" value="Genomic_DNA"/>
</dbReference>
<name>A0AAW0T0N3_SCYPA</name>
<dbReference type="EMBL" id="JARAKH010000041">
    <property type="protein sequence ID" value="KAK8380767.1"/>
    <property type="molecule type" value="Genomic_DNA"/>
</dbReference>
<dbReference type="EMBL" id="JARAKH010000041">
    <property type="protein sequence ID" value="KAK8380774.1"/>
    <property type="molecule type" value="Genomic_DNA"/>
</dbReference>
<dbReference type="EMBL" id="JARAKH010000041">
    <property type="protein sequence ID" value="KAK8380771.1"/>
    <property type="molecule type" value="Genomic_DNA"/>
</dbReference>
<dbReference type="EMBL" id="JARAKH010000041">
    <property type="protein sequence ID" value="KAK8380772.1"/>
    <property type="molecule type" value="Genomic_DNA"/>
</dbReference>
<proteinExistence type="predicted"/>
<dbReference type="InterPro" id="IPR032675">
    <property type="entry name" value="LRR_dom_sf"/>
</dbReference>
<dbReference type="Gene3D" id="3.80.10.10">
    <property type="entry name" value="Ribonuclease Inhibitor"/>
    <property type="match status" value="1"/>
</dbReference>
<keyword evidence="2" id="KW-1185">Reference proteome</keyword>
<protein>
    <submittedName>
        <fullName evidence="1">Uncharacterized protein</fullName>
    </submittedName>
</protein>
<comment type="caution">
    <text evidence="1">The sequence shown here is derived from an EMBL/GenBank/DDBJ whole genome shotgun (WGS) entry which is preliminary data.</text>
</comment>
<organism evidence="1 2">
    <name type="scientific">Scylla paramamosain</name>
    <name type="common">Mud crab</name>
    <dbReference type="NCBI Taxonomy" id="85552"/>
    <lineage>
        <taxon>Eukaryota</taxon>
        <taxon>Metazoa</taxon>
        <taxon>Ecdysozoa</taxon>
        <taxon>Arthropoda</taxon>
        <taxon>Crustacea</taxon>
        <taxon>Multicrustacea</taxon>
        <taxon>Malacostraca</taxon>
        <taxon>Eumalacostraca</taxon>
        <taxon>Eucarida</taxon>
        <taxon>Decapoda</taxon>
        <taxon>Pleocyemata</taxon>
        <taxon>Brachyura</taxon>
        <taxon>Eubrachyura</taxon>
        <taxon>Portunoidea</taxon>
        <taxon>Portunidae</taxon>
        <taxon>Portuninae</taxon>
        <taxon>Scylla</taxon>
    </lineage>
</organism>
<dbReference type="SUPFAM" id="SSF52047">
    <property type="entry name" value="RNI-like"/>
    <property type="match status" value="1"/>
</dbReference>
<dbReference type="AlphaFoldDB" id="A0AAW0T0N3"/>
<sequence length="679" mass="78085">MKPRQLLQLCGWCIARYFNRNVWHLNITRNEDRFVLVEFLVAFARHYYGILTPRGIEDQLYRSLMVCLRNRVNPPVFLTAMLVYCPKVTIDQIAMLSEHRQHSGVMGSGLYLSQDECWGMLQVLTEYQKQQSLLMNQGKEKVTENFMLPTTCLVLEGIYFHDANFLSHLLEKMPNLCHISLQHNGTQGVLRTLSQQCKHLKSLCFLEPSIEASIQEKDIFSVFFGISSTRLQCPGSVLKKFTSDQDFRESCAFQFPNLRKLDIDELFFDEDIIHDIYTLTLLLQPKLKCFGKHTGLTKRILTNYKKIWSIMNNRPESEATVHLTEAKFVDSVSVITVNTSVELDYWKEVVPMFENLASVELQKSLWSEKEVAQFCSLFSSKVRAFSLGELPLSDMSCLSNMTHLRLTLSRHYSFDKMHLILDSCPNLKTLSIHPTFYHEESRRNRGGLDQLHLEQMMEEDLNIFERLMFAEVVVNVQPVLLDQERAMNHDNNVALFLGAEIPAPAGGEGALPNVRPAFMSRSASRKELVKHHNLTTLRIASLCEAEQKQSEDFLLGLFERLPNLRNLCLGVWMGSLSQRRQFLTCTANALVSVVTDKERKEPLLPHLRQLCCLPTGNEIQMCQSLASLVEALPSLQTLVLPVLDMYMLARTFKYFQHSSLDIQYKCATDQVFSYWGPEH</sequence>
<accession>A0AAW0T0N3</accession>
<dbReference type="Proteomes" id="UP001487740">
    <property type="component" value="Unassembled WGS sequence"/>
</dbReference>
<dbReference type="EMBL" id="JARAKH010000041">
    <property type="protein sequence ID" value="KAK8380769.1"/>
    <property type="molecule type" value="Genomic_DNA"/>
</dbReference>
<gene>
    <name evidence="1" type="ORF">O3P69_008007</name>
</gene>
<dbReference type="EMBL" id="JARAKH010000041">
    <property type="protein sequence ID" value="KAK8380770.1"/>
    <property type="molecule type" value="Genomic_DNA"/>
</dbReference>
<reference evidence="1 2" key="1">
    <citation type="submission" date="2023-03" db="EMBL/GenBank/DDBJ databases">
        <title>High-quality genome of Scylla paramamosain provides insights in environmental adaptation.</title>
        <authorList>
            <person name="Zhang L."/>
        </authorList>
    </citation>
    <scope>NUCLEOTIDE SEQUENCE [LARGE SCALE GENOMIC DNA]</scope>
    <source>
        <strain evidence="1">LZ_2023a</strain>
        <tissue evidence="1">Muscle</tissue>
    </source>
</reference>
<evidence type="ECO:0000313" key="1">
    <source>
        <dbReference type="EMBL" id="KAK8380772.1"/>
    </source>
</evidence>